<dbReference type="EMBL" id="KQ997000">
    <property type="protein sequence ID" value="KZV44432.1"/>
    <property type="molecule type" value="Genomic_DNA"/>
</dbReference>
<dbReference type="AlphaFoldDB" id="A0A2Z7CBQ1"/>
<dbReference type="OrthoDB" id="1916925at2759"/>
<name>A0A2Z7CBQ1_9LAMI</name>
<accession>A0A2Z7CBQ1</accession>
<gene>
    <name evidence="1" type="ORF">F511_19333</name>
</gene>
<dbReference type="PANTHER" id="PTHR35125">
    <property type="entry name" value="NEURON NAVIGATOR 1-LIKE-RELATED"/>
    <property type="match status" value="1"/>
</dbReference>
<reference evidence="1 2" key="1">
    <citation type="journal article" date="2015" name="Proc. Natl. Acad. Sci. U.S.A.">
        <title>The resurrection genome of Boea hygrometrica: A blueprint for survival of dehydration.</title>
        <authorList>
            <person name="Xiao L."/>
            <person name="Yang G."/>
            <person name="Zhang L."/>
            <person name="Yang X."/>
            <person name="Zhao S."/>
            <person name="Ji Z."/>
            <person name="Zhou Q."/>
            <person name="Hu M."/>
            <person name="Wang Y."/>
            <person name="Chen M."/>
            <person name="Xu Y."/>
            <person name="Jin H."/>
            <person name="Xiao X."/>
            <person name="Hu G."/>
            <person name="Bao F."/>
            <person name="Hu Y."/>
            <person name="Wan P."/>
            <person name="Li L."/>
            <person name="Deng X."/>
            <person name="Kuang T."/>
            <person name="Xiang C."/>
            <person name="Zhu J.K."/>
            <person name="Oliver M.J."/>
            <person name="He Y."/>
        </authorList>
    </citation>
    <scope>NUCLEOTIDE SEQUENCE [LARGE SCALE GENOMIC DNA]</scope>
    <source>
        <strain evidence="2">cv. XS01</strain>
    </source>
</reference>
<protein>
    <submittedName>
        <fullName evidence="1">Uncharacterized protein</fullName>
    </submittedName>
</protein>
<organism evidence="1 2">
    <name type="scientific">Dorcoceras hygrometricum</name>
    <dbReference type="NCBI Taxonomy" id="472368"/>
    <lineage>
        <taxon>Eukaryota</taxon>
        <taxon>Viridiplantae</taxon>
        <taxon>Streptophyta</taxon>
        <taxon>Embryophyta</taxon>
        <taxon>Tracheophyta</taxon>
        <taxon>Spermatophyta</taxon>
        <taxon>Magnoliopsida</taxon>
        <taxon>eudicotyledons</taxon>
        <taxon>Gunneridae</taxon>
        <taxon>Pentapetalae</taxon>
        <taxon>asterids</taxon>
        <taxon>lamiids</taxon>
        <taxon>Lamiales</taxon>
        <taxon>Gesneriaceae</taxon>
        <taxon>Didymocarpoideae</taxon>
        <taxon>Trichosporeae</taxon>
        <taxon>Loxocarpinae</taxon>
        <taxon>Dorcoceras</taxon>
    </lineage>
</organism>
<evidence type="ECO:0000313" key="1">
    <source>
        <dbReference type="EMBL" id="KZV44432.1"/>
    </source>
</evidence>
<keyword evidence="2" id="KW-1185">Reference proteome</keyword>
<dbReference type="InterPro" id="IPR039326">
    <property type="entry name" value="Patronus"/>
</dbReference>
<dbReference type="GO" id="GO:0007346">
    <property type="term" value="P:regulation of mitotic cell cycle"/>
    <property type="evidence" value="ECO:0007669"/>
    <property type="project" value="InterPro"/>
</dbReference>
<dbReference type="PANTHER" id="PTHR35125:SF1">
    <property type="entry name" value="PROTEIN PATRONUS 2"/>
    <property type="match status" value="1"/>
</dbReference>
<dbReference type="Proteomes" id="UP000250235">
    <property type="component" value="Unassembled WGS sequence"/>
</dbReference>
<proteinExistence type="predicted"/>
<sequence>MERPLTLKPLNIQDENADIRRKSTVLMNFLSFITPRCKMSLEAPIDGKSKSSKPVPKKVGAALESRKALNDITNKTFVNLEASSQKKDSQNRKCDVVEDGCIHHVLKTEAPLQKNVMNEKLNIAEEGFLHDHRNCIKANWQERNSIS</sequence>
<evidence type="ECO:0000313" key="2">
    <source>
        <dbReference type="Proteomes" id="UP000250235"/>
    </source>
</evidence>